<dbReference type="InterPro" id="IPR001584">
    <property type="entry name" value="Integrase_cat-core"/>
</dbReference>
<gene>
    <name evidence="2" type="primary">ZBED9</name>
    <name evidence="2" type="ORF">TNCV_3764611</name>
</gene>
<name>A0A8X7B9Y1_TRICX</name>
<dbReference type="GO" id="GO:0003676">
    <property type="term" value="F:nucleic acid binding"/>
    <property type="evidence" value="ECO:0007669"/>
    <property type="project" value="InterPro"/>
</dbReference>
<feature type="domain" description="Integrase catalytic" evidence="1">
    <location>
        <begin position="51"/>
        <end position="141"/>
    </location>
</feature>
<dbReference type="Proteomes" id="UP000887159">
    <property type="component" value="Unassembled WGS sequence"/>
</dbReference>
<evidence type="ECO:0000313" key="3">
    <source>
        <dbReference type="Proteomes" id="UP000887159"/>
    </source>
</evidence>
<sequence length="141" mass="16453">MSTIGECRLSPVNVDKHQIRRWKSECSKLYYNIRSFTDVCRQSQICSGEAILQSDNGREFSNQGMSEICAMWKNIKIVHGKHRHSQTQGSVERANQDIQNMLTAWMNDNDTNKWSEGLPFVKFSKNTTHHEGMRQSPYVWR</sequence>
<keyword evidence="3" id="KW-1185">Reference proteome</keyword>
<comment type="caution">
    <text evidence="2">The sequence shown here is derived from an EMBL/GenBank/DDBJ whole genome shotgun (WGS) entry which is preliminary data.</text>
</comment>
<evidence type="ECO:0000313" key="2">
    <source>
        <dbReference type="EMBL" id="GFY23222.1"/>
    </source>
</evidence>
<dbReference type="AlphaFoldDB" id="A0A8X7B9Y1"/>
<dbReference type="InterPro" id="IPR012337">
    <property type="entry name" value="RNaseH-like_sf"/>
</dbReference>
<protein>
    <submittedName>
        <fullName evidence="2">SCAN domain-containing protein 3</fullName>
    </submittedName>
</protein>
<dbReference type="SUPFAM" id="SSF53098">
    <property type="entry name" value="Ribonuclease H-like"/>
    <property type="match status" value="1"/>
</dbReference>
<proteinExistence type="predicted"/>
<organism evidence="2 3">
    <name type="scientific">Trichonephila clavipes</name>
    <name type="common">Golden silk orbweaver</name>
    <name type="synonym">Nephila clavipes</name>
    <dbReference type="NCBI Taxonomy" id="2585209"/>
    <lineage>
        <taxon>Eukaryota</taxon>
        <taxon>Metazoa</taxon>
        <taxon>Ecdysozoa</taxon>
        <taxon>Arthropoda</taxon>
        <taxon>Chelicerata</taxon>
        <taxon>Arachnida</taxon>
        <taxon>Araneae</taxon>
        <taxon>Araneomorphae</taxon>
        <taxon>Entelegynae</taxon>
        <taxon>Araneoidea</taxon>
        <taxon>Nephilidae</taxon>
        <taxon>Trichonephila</taxon>
    </lineage>
</organism>
<dbReference type="GO" id="GO:0015074">
    <property type="term" value="P:DNA integration"/>
    <property type="evidence" value="ECO:0007669"/>
    <property type="project" value="InterPro"/>
</dbReference>
<dbReference type="Gene3D" id="3.30.420.10">
    <property type="entry name" value="Ribonuclease H-like superfamily/Ribonuclease H"/>
    <property type="match status" value="1"/>
</dbReference>
<dbReference type="PROSITE" id="PS50994">
    <property type="entry name" value="INTEGRASE"/>
    <property type="match status" value="1"/>
</dbReference>
<reference evidence="2" key="1">
    <citation type="submission" date="2020-08" db="EMBL/GenBank/DDBJ databases">
        <title>Multicomponent nature underlies the extraordinary mechanical properties of spider dragline silk.</title>
        <authorList>
            <person name="Kono N."/>
            <person name="Nakamura H."/>
            <person name="Mori M."/>
            <person name="Yoshida Y."/>
            <person name="Ohtoshi R."/>
            <person name="Malay A.D."/>
            <person name="Moran D.A.P."/>
            <person name="Tomita M."/>
            <person name="Numata K."/>
            <person name="Arakawa K."/>
        </authorList>
    </citation>
    <scope>NUCLEOTIDE SEQUENCE</scope>
</reference>
<dbReference type="InterPro" id="IPR036397">
    <property type="entry name" value="RNaseH_sf"/>
</dbReference>
<dbReference type="EMBL" id="BMAU01021362">
    <property type="protein sequence ID" value="GFY23222.1"/>
    <property type="molecule type" value="Genomic_DNA"/>
</dbReference>
<accession>A0A8X7B9Y1</accession>
<evidence type="ECO:0000259" key="1">
    <source>
        <dbReference type="PROSITE" id="PS50994"/>
    </source>
</evidence>